<dbReference type="PANTHER" id="PTHR38471:SF2">
    <property type="entry name" value="FOUR HELIX BUNDLE PROTEIN"/>
    <property type="match status" value="1"/>
</dbReference>
<dbReference type="SUPFAM" id="SSF158446">
    <property type="entry name" value="IVS-encoded protein-like"/>
    <property type="match status" value="1"/>
</dbReference>
<accession>A0A7C4R214</accession>
<sequence length="122" mass="14021">MKKFTDLYAWQKGHSLILKTYKITDFFPEKEKFGLVSQIRRSAVSITSNIAEGFSRRTYKDKIYFYYISLGSLTELQNQLLIAIDLGYVSIDEFNVIASESVDVNKLINGLIKASRDKIHDS</sequence>
<dbReference type="Pfam" id="PF05635">
    <property type="entry name" value="23S_rRNA_IVP"/>
    <property type="match status" value="1"/>
</dbReference>
<proteinExistence type="predicted"/>
<dbReference type="InterPro" id="IPR012657">
    <property type="entry name" value="23S_rRNA-intervening_sequence"/>
</dbReference>
<dbReference type="NCBIfam" id="TIGR02436">
    <property type="entry name" value="four helix bundle protein"/>
    <property type="match status" value="1"/>
</dbReference>
<dbReference type="Gene3D" id="1.20.1440.60">
    <property type="entry name" value="23S rRNA-intervening sequence"/>
    <property type="match status" value="1"/>
</dbReference>
<gene>
    <name evidence="1" type="ORF">ENT43_00495</name>
</gene>
<dbReference type="PANTHER" id="PTHR38471">
    <property type="entry name" value="FOUR HELIX BUNDLE PROTEIN"/>
    <property type="match status" value="1"/>
</dbReference>
<reference evidence="1" key="1">
    <citation type="journal article" date="2020" name="mSystems">
        <title>Genome- and Community-Level Interaction Insights into Carbon Utilization and Element Cycling Functions of Hydrothermarchaeota in Hydrothermal Sediment.</title>
        <authorList>
            <person name="Zhou Z."/>
            <person name="Liu Y."/>
            <person name="Xu W."/>
            <person name="Pan J."/>
            <person name="Luo Z.H."/>
            <person name="Li M."/>
        </authorList>
    </citation>
    <scope>NUCLEOTIDE SEQUENCE [LARGE SCALE GENOMIC DNA]</scope>
    <source>
        <strain evidence="1">SpSt-579</strain>
    </source>
</reference>
<protein>
    <submittedName>
        <fullName evidence="1">Four helix bundle protein</fullName>
    </submittedName>
</protein>
<dbReference type="InterPro" id="IPR036583">
    <property type="entry name" value="23S_rRNA_IVS_sf"/>
</dbReference>
<name>A0A7C4R214_UNCC3</name>
<comment type="caution">
    <text evidence="1">The sequence shown here is derived from an EMBL/GenBank/DDBJ whole genome shotgun (WGS) entry which is preliminary data.</text>
</comment>
<dbReference type="AlphaFoldDB" id="A0A7C4R214"/>
<organism evidence="1">
    <name type="scientific">candidate division CPR3 bacterium</name>
    <dbReference type="NCBI Taxonomy" id="2268181"/>
    <lineage>
        <taxon>Bacteria</taxon>
        <taxon>Bacteria division CPR3</taxon>
    </lineage>
</organism>
<dbReference type="CDD" id="cd16377">
    <property type="entry name" value="23S_rRNA_IVP_like"/>
    <property type="match status" value="1"/>
</dbReference>
<evidence type="ECO:0000313" key="1">
    <source>
        <dbReference type="EMBL" id="HGT70722.1"/>
    </source>
</evidence>
<dbReference type="EMBL" id="DSYQ01000002">
    <property type="protein sequence ID" value="HGT70722.1"/>
    <property type="molecule type" value="Genomic_DNA"/>
</dbReference>